<dbReference type="Pfam" id="PF17792">
    <property type="entry name" value="ThiD2"/>
    <property type="match status" value="1"/>
</dbReference>
<dbReference type="EMBL" id="CP147920">
    <property type="protein sequence ID" value="XAU15038.1"/>
    <property type="molecule type" value="Genomic_DNA"/>
</dbReference>
<gene>
    <name evidence="2" type="ORF">WCY31_12475</name>
</gene>
<protein>
    <submittedName>
        <fullName evidence="2">Thiamine-phosphate pyrophosphorylase</fullName>
    </submittedName>
</protein>
<reference evidence="2 3" key="1">
    <citation type="submission" date="2024-03" db="EMBL/GenBank/DDBJ databases">
        <title>Sulfurimonas sp. HSL3-1.</title>
        <authorList>
            <person name="Wang S."/>
        </authorList>
    </citation>
    <scope>NUCLEOTIDE SEQUENCE [LARGE SCALE GENOMIC DNA]</scope>
    <source>
        <strain evidence="2 3">HSL3-1</strain>
    </source>
</reference>
<organism evidence="2 3">
    <name type="scientific">Sulfurimonas diazotrophicus</name>
    <dbReference type="NCBI Taxonomy" id="3131939"/>
    <lineage>
        <taxon>Bacteria</taxon>
        <taxon>Pseudomonadati</taxon>
        <taxon>Campylobacterota</taxon>
        <taxon>Epsilonproteobacteria</taxon>
        <taxon>Campylobacterales</taxon>
        <taxon>Sulfurimonadaceae</taxon>
        <taxon>Sulfurimonas</taxon>
    </lineage>
</organism>
<sequence length="138" mass="15910">MAAKTDALSPDLFRVIDANLNRLKEGIRVIEDIARYLQNDKTTASSLKALRHRSRIDDLQNLLSSRDSINDVLRPTVESELNRSSIESILIANYKRAQESSRVLEEMYKIVDPALSETFKQIRYELYTLEKEHLLSSE</sequence>
<dbReference type="InterPro" id="IPR041397">
    <property type="entry name" value="ThiD2"/>
</dbReference>
<evidence type="ECO:0000259" key="1">
    <source>
        <dbReference type="Pfam" id="PF17792"/>
    </source>
</evidence>
<name>A0ABZ3HB94_9BACT</name>
<dbReference type="RefSeq" id="WP_345972650.1">
    <property type="nucleotide sequence ID" value="NZ_CP147920.1"/>
</dbReference>
<evidence type="ECO:0000313" key="3">
    <source>
        <dbReference type="Proteomes" id="UP001447842"/>
    </source>
</evidence>
<accession>A0ABZ3HB94</accession>
<evidence type="ECO:0000313" key="2">
    <source>
        <dbReference type="EMBL" id="XAU15038.1"/>
    </source>
</evidence>
<proteinExistence type="predicted"/>
<feature type="domain" description="ThiD2" evidence="1">
    <location>
        <begin position="14"/>
        <end position="132"/>
    </location>
</feature>
<dbReference type="Proteomes" id="UP001447842">
    <property type="component" value="Chromosome"/>
</dbReference>
<keyword evidence="3" id="KW-1185">Reference proteome</keyword>